<dbReference type="PROSITE" id="PS50071">
    <property type="entry name" value="HOMEOBOX_2"/>
    <property type="match status" value="1"/>
</dbReference>
<dbReference type="PANTHER" id="PTHR36968:SF13">
    <property type="entry name" value="HOMEOBOX-DDT DOMAIN PROTEIN RLT1"/>
    <property type="match status" value="1"/>
</dbReference>
<dbReference type="CDD" id="cd00086">
    <property type="entry name" value="homeodomain"/>
    <property type="match status" value="1"/>
</dbReference>
<reference evidence="6 7" key="1">
    <citation type="journal article" date="2017" name="Plant Biotechnol. J.">
        <title>A comprehensive draft genome sequence for lupin (Lupinus angustifolius), an emerging health food: insights into plant-microbe interactions and legume evolution.</title>
        <authorList>
            <person name="Hane J.K."/>
            <person name="Ming Y."/>
            <person name="Kamphuis L.G."/>
            <person name="Nelson M.N."/>
            <person name="Garg G."/>
            <person name="Atkins C.A."/>
            <person name="Bayer P.E."/>
            <person name="Bravo A."/>
            <person name="Bringans S."/>
            <person name="Cannon S."/>
            <person name="Edwards D."/>
            <person name="Foley R."/>
            <person name="Gao L.L."/>
            <person name="Harrison M.J."/>
            <person name="Huang W."/>
            <person name="Hurgobin B."/>
            <person name="Li S."/>
            <person name="Liu C.W."/>
            <person name="McGrath A."/>
            <person name="Morahan G."/>
            <person name="Murray J."/>
            <person name="Weller J."/>
            <person name="Jian J."/>
            <person name="Singh K.B."/>
        </authorList>
    </citation>
    <scope>NUCLEOTIDE SEQUENCE [LARGE SCALE GENOMIC DNA]</scope>
    <source>
        <strain evidence="7">cv. Tanjil</strain>
        <tissue evidence="6">Whole plant</tissue>
    </source>
</reference>
<feature type="region of interest" description="Disordered" evidence="4">
    <location>
        <begin position="1"/>
        <end position="47"/>
    </location>
</feature>
<dbReference type="AlphaFoldDB" id="A0A4P1QPP8"/>
<accession>A0A4P1QPP8</accession>
<keyword evidence="2 3" id="KW-0371">Homeobox</keyword>
<dbReference type="InterPro" id="IPR001356">
    <property type="entry name" value="HD"/>
</dbReference>
<feature type="compositionally biased region" description="Low complexity" evidence="4">
    <location>
        <begin position="16"/>
        <end position="28"/>
    </location>
</feature>
<dbReference type="InterPro" id="IPR009057">
    <property type="entry name" value="Homeodomain-like_sf"/>
</dbReference>
<comment type="subcellular location">
    <subcellularLocation>
        <location evidence="1 2 3">Nucleus</location>
    </subcellularLocation>
</comment>
<organism evidence="6 7">
    <name type="scientific">Lupinus angustifolius</name>
    <name type="common">Narrow-leaved blue lupine</name>
    <dbReference type="NCBI Taxonomy" id="3871"/>
    <lineage>
        <taxon>Eukaryota</taxon>
        <taxon>Viridiplantae</taxon>
        <taxon>Streptophyta</taxon>
        <taxon>Embryophyta</taxon>
        <taxon>Tracheophyta</taxon>
        <taxon>Spermatophyta</taxon>
        <taxon>Magnoliopsida</taxon>
        <taxon>eudicotyledons</taxon>
        <taxon>Gunneridae</taxon>
        <taxon>Pentapetalae</taxon>
        <taxon>rosids</taxon>
        <taxon>fabids</taxon>
        <taxon>Fabales</taxon>
        <taxon>Fabaceae</taxon>
        <taxon>Papilionoideae</taxon>
        <taxon>50 kb inversion clade</taxon>
        <taxon>genistoids sensu lato</taxon>
        <taxon>core genistoids</taxon>
        <taxon>Genisteae</taxon>
        <taxon>Lupinus</taxon>
    </lineage>
</organism>
<protein>
    <recommendedName>
        <fullName evidence="5">Homeobox domain-containing protein</fullName>
    </recommendedName>
</protein>
<dbReference type="GO" id="GO:0005634">
    <property type="term" value="C:nucleus"/>
    <property type="evidence" value="ECO:0007669"/>
    <property type="project" value="UniProtKB-SubCell"/>
</dbReference>
<feature type="compositionally biased region" description="Acidic residues" evidence="4">
    <location>
        <begin position="226"/>
        <end position="246"/>
    </location>
</feature>
<dbReference type="PANTHER" id="PTHR36968">
    <property type="entry name" value="HOMEOBOX-DDT DOMAIN PROTEIN RLT2"/>
    <property type="match status" value="1"/>
</dbReference>
<dbReference type="Proteomes" id="UP000188354">
    <property type="component" value="Chromosome LG19"/>
</dbReference>
<dbReference type="GO" id="GO:0003677">
    <property type="term" value="F:DNA binding"/>
    <property type="evidence" value="ECO:0007669"/>
    <property type="project" value="UniProtKB-UniRule"/>
</dbReference>
<dbReference type="Gene3D" id="1.10.10.60">
    <property type="entry name" value="Homeodomain-like"/>
    <property type="match status" value="1"/>
</dbReference>
<evidence type="ECO:0000256" key="1">
    <source>
        <dbReference type="ARBA" id="ARBA00004123"/>
    </source>
</evidence>
<gene>
    <name evidence="6" type="ORF">TanjilG_26577</name>
</gene>
<feature type="region of interest" description="Disordered" evidence="4">
    <location>
        <begin position="224"/>
        <end position="269"/>
    </location>
</feature>
<dbReference type="SMART" id="SM00389">
    <property type="entry name" value="HOX"/>
    <property type="match status" value="1"/>
</dbReference>
<dbReference type="Gramene" id="OIV91724">
    <property type="protein sequence ID" value="OIV91724"/>
    <property type="gene ID" value="TanjilG_26577"/>
</dbReference>
<sequence>MEAGAENNTQKRNEESGNSSENNNGSNSKIANSNEGQSRTKRQMKTPFQLEMLEKAYAMETYPTEETRAVLSEKLGLSDRQLQMWFCHRRLKDKKDSQQKKLRKTVVASTLRDSPIDDIKLGHEPGNEYGYGSGPGSSMFAHPELRNVVPRGVPRYYESPQTIMELRAIACVEAQLGEPFREDGPGLGIDFDLLPPDAFGASIGNWEIGFNGVPHNRWGNDLIGMNDEDVDASEDDNDFEEEEDSDGMVNRFVVNEEDSDLVVSEDSSD</sequence>
<dbReference type="GO" id="GO:0006357">
    <property type="term" value="P:regulation of transcription by RNA polymerase II"/>
    <property type="evidence" value="ECO:0007669"/>
    <property type="project" value="InterPro"/>
</dbReference>
<keyword evidence="2 3" id="KW-0539">Nucleus</keyword>
<feature type="domain" description="Homeobox" evidence="5">
    <location>
        <begin position="36"/>
        <end position="96"/>
    </location>
</feature>
<keyword evidence="7" id="KW-1185">Reference proteome</keyword>
<dbReference type="Pfam" id="PF00046">
    <property type="entry name" value="Homeodomain"/>
    <property type="match status" value="1"/>
</dbReference>
<evidence type="ECO:0000313" key="6">
    <source>
        <dbReference type="EMBL" id="OIV91724.1"/>
    </source>
</evidence>
<name>A0A4P1QPP8_LUPAN</name>
<dbReference type="InterPro" id="IPR044977">
    <property type="entry name" value="RLT1-3"/>
</dbReference>
<evidence type="ECO:0000256" key="3">
    <source>
        <dbReference type="RuleBase" id="RU000682"/>
    </source>
</evidence>
<proteinExistence type="predicted"/>
<evidence type="ECO:0000313" key="7">
    <source>
        <dbReference type="Proteomes" id="UP000188354"/>
    </source>
</evidence>
<evidence type="ECO:0000259" key="5">
    <source>
        <dbReference type="PROSITE" id="PS50071"/>
    </source>
</evidence>
<keyword evidence="2 3" id="KW-0238">DNA-binding</keyword>
<evidence type="ECO:0000256" key="2">
    <source>
        <dbReference type="PROSITE-ProRule" id="PRU00108"/>
    </source>
</evidence>
<evidence type="ECO:0000256" key="4">
    <source>
        <dbReference type="SAM" id="MobiDB-lite"/>
    </source>
</evidence>
<dbReference type="EMBL" id="CM007379">
    <property type="protein sequence ID" value="OIV91724.1"/>
    <property type="molecule type" value="Genomic_DNA"/>
</dbReference>
<feature type="DNA-binding region" description="Homeobox" evidence="2">
    <location>
        <begin position="38"/>
        <end position="97"/>
    </location>
</feature>
<dbReference type="SUPFAM" id="SSF46689">
    <property type="entry name" value="Homeodomain-like"/>
    <property type="match status" value="1"/>
</dbReference>